<evidence type="ECO:0000256" key="1">
    <source>
        <dbReference type="ARBA" id="ARBA00022723"/>
    </source>
</evidence>
<accession>A0A3M0YZH6</accession>
<dbReference type="AlphaFoldDB" id="A0A3M0YZH6"/>
<protein>
    <submittedName>
        <fullName evidence="4">M20 family peptidase</fullName>
    </submittedName>
</protein>
<dbReference type="SUPFAM" id="SSF53187">
    <property type="entry name" value="Zn-dependent exopeptidases"/>
    <property type="match status" value="1"/>
</dbReference>
<dbReference type="PANTHER" id="PTHR43808:SF31">
    <property type="entry name" value="N-ACETYL-L-CITRULLINE DEACETYLASE"/>
    <property type="match status" value="1"/>
</dbReference>
<dbReference type="PANTHER" id="PTHR43808">
    <property type="entry name" value="ACETYLORNITHINE DEACETYLASE"/>
    <property type="match status" value="1"/>
</dbReference>
<evidence type="ECO:0000313" key="5">
    <source>
        <dbReference type="Proteomes" id="UP000269410"/>
    </source>
</evidence>
<feature type="domain" description="Peptidase M20 dimerisation" evidence="3">
    <location>
        <begin position="165"/>
        <end position="267"/>
    </location>
</feature>
<name>A0A3M0YZH6_9BACT</name>
<dbReference type="Pfam" id="PF07687">
    <property type="entry name" value="M20_dimer"/>
    <property type="match status" value="1"/>
</dbReference>
<reference evidence="4 5" key="1">
    <citation type="submission" date="2018-10" db="EMBL/GenBank/DDBJ databases">
        <title>Thermophilic Lithotrophy and Phototrophy in an Intertidal, Iron-rich, Geothermal Spring.</title>
        <authorList>
            <person name="Ward L.M."/>
            <person name="Idei A."/>
            <person name="Nakagawa M."/>
            <person name="Ueno Y."/>
            <person name="Fischer W."/>
            <person name="Mcglynn S.E."/>
        </authorList>
    </citation>
    <scope>NUCLEOTIDE SEQUENCE [LARGE SCALE GENOMIC DNA]</scope>
    <source>
        <strain evidence="4">J137</strain>
    </source>
</reference>
<dbReference type="SUPFAM" id="SSF55031">
    <property type="entry name" value="Bacterial exopeptidase dimerisation domain"/>
    <property type="match status" value="1"/>
</dbReference>
<dbReference type="InterPro" id="IPR036264">
    <property type="entry name" value="Bact_exopeptidase_dim_dom"/>
</dbReference>
<dbReference type="Proteomes" id="UP000269410">
    <property type="component" value="Unassembled WGS sequence"/>
</dbReference>
<dbReference type="InterPro" id="IPR011650">
    <property type="entry name" value="Peptidase_M20_dimer"/>
</dbReference>
<comment type="caution">
    <text evidence="4">The sequence shown here is derived from an EMBL/GenBank/DDBJ whole genome shotgun (WGS) entry which is preliminary data.</text>
</comment>
<dbReference type="GO" id="GO:0046872">
    <property type="term" value="F:metal ion binding"/>
    <property type="evidence" value="ECO:0007669"/>
    <property type="project" value="UniProtKB-KW"/>
</dbReference>
<dbReference type="GO" id="GO:0006526">
    <property type="term" value="P:L-arginine biosynthetic process"/>
    <property type="evidence" value="ECO:0007669"/>
    <property type="project" value="TreeGrafter"/>
</dbReference>
<evidence type="ECO:0000259" key="3">
    <source>
        <dbReference type="Pfam" id="PF07687"/>
    </source>
</evidence>
<keyword evidence="2" id="KW-0378">Hydrolase</keyword>
<proteinExistence type="predicted"/>
<dbReference type="InterPro" id="IPR002933">
    <property type="entry name" value="Peptidase_M20"/>
</dbReference>
<sequence length="367" mass="41351">MSKNTKVLQLTRELIGLKTDPTNFDELRKSLELIESVLSEFTIDKFESEGYTSLLIHNREKGNKHFHLILNGHLDVIPSPQIEYKSRIEGNRLYGIGSMDMKSSLATMVYVFKAIAKKINFPMALQVVTDEELGGFYGTKYQISQGVRSDFVISGESTNFNIVNKTKGIIWIRIKCSGISAHGAYPWLGDNAILKANRVIEKLFRLYPIPESKEKNIWVSSINLSNIETNNKSFNKVPSECTISLDVRYIPKDKDEVMTNIKDAVGDDGEIEIIVNEPFIDVSEKNEFILTLQDSTCKILGRSPDLYGAMGSSDARHYTLVGIPAVEFGPIGGSIGSEDEWVDIDSLQQFYDVLVEFILKLDRKYLV</sequence>
<dbReference type="Pfam" id="PF01546">
    <property type="entry name" value="Peptidase_M20"/>
    <property type="match status" value="1"/>
</dbReference>
<organism evidence="4 5">
    <name type="scientific">Candidatus Dojkabacteria bacterium</name>
    <dbReference type="NCBI Taxonomy" id="2099670"/>
    <lineage>
        <taxon>Bacteria</taxon>
        <taxon>Candidatus Dojkabacteria</taxon>
    </lineage>
</organism>
<dbReference type="InterPro" id="IPR050072">
    <property type="entry name" value="Peptidase_M20A"/>
</dbReference>
<dbReference type="Gene3D" id="3.30.70.360">
    <property type="match status" value="1"/>
</dbReference>
<keyword evidence="1" id="KW-0479">Metal-binding</keyword>
<dbReference type="Gene3D" id="3.40.630.10">
    <property type="entry name" value="Zn peptidases"/>
    <property type="match status" value="1"/>
</dbReference>
<evidence type="ECO:0000256" key="2">
    <source>
        <dbReference type="ARBA" id="ARBA00022801"/>
    </source>
</evidence>
<dbReference type="GO" id="GO:0008777">
    <property type="term" value="F:acetylornithine deacetylase activity"/>
    <property type="evidence" value="ECO:0007669"/>
    <property type="project" value="TreeGrafter"/>
</dbReference>
<evidence type="ECO:0000313" key="4">
    <source>
        <dbReference type="EMBL" id="RMD76854.1"/>
    </source>
</evidence>
<dbReference type="EMBL" id="RFKV01000090">
    <property type="protein sequence ID" value="RMD76854.1"/>
    <property type="molecule type" value="Genomic_DNA"/>
</dbReference>
<gene>
    <name evidence="4" type="ORF">D6810_02800</name>
</gene>